<dbReference type="Gene3D" id="3.30.565.10">
    <property type="entry name" value="Histidine kinase-like ATPase, C-terminal domain"/>
    <property type="match status" value="1"/>
</dbReference>
<dbReference type="CDD" id="cd16917">
    <property type="entry name" value="HATPase_UhpB-NarQ-NarX-like"/>
    <property type="match status" value="1"/>
</dbReference>
<keyword evidence="9" id="KW-1185">Reference proteome</keyword>
<feature type="transmembrane region" description="Helical" evidence="6">
    <location>
        <begin position="317"/>
        <end position="336"/>
    </location>
</feature>
<keyword evidence="6" id="KW-0812">Transmembrane</keyword>
<dbReference type="Proteomes" id="UP001500279">
    <property type="component" value="Unassembled WGS sequence"/>
</dbReference>
<feature type="transmembrane region" description="Helical" evidence="6">
    <location>
        <begin position="229"/>
        <end position="247"/>
    </location>
</feature>
<evidence type="ECO:0000256" key="3">
    <source>
        <dbReference type="ARBA" id="ARBA00022679"/>
    </source>
</evidence>
<gene>
    <name evidence="8" type="ORF">GCM10009107_63030</name>
</gene>
<feature type="transmembrane region" description="Helical" evidence="6">
    <location>
        <begin position="284"/>
        <end position="305"/>
    </location>
</feature>
<evidence type="ECO:0000259" key="7">
    <source>
        <dbReference type="PROSITE" id="PS50109"/>
    </source>
</evidence>
<keyword evidence="3" id="KW-0808">Transferase</keyword>
<dbReference type="SMART" id="SM00387">
    <property type="entry name" value="HATPase_c"/>
    <property type="match status" value="1"/>
</dbReference>
<dbReference type="InterPro" id="IPR036890">
    <property type="entry name" value="HATPase_C_sf"/>
</dbReference>
<organism evidence="8 9">
    <name type="scientific">Ideonella azotifigens</name>
    <dbReference type="NCBI Taxonomy" id="513160"/>
    <lineage>
        <taxon>Bacteria</taxon>
        <taxon>Pseudomonadati</taxon>
        <taxon>Pseudomonadota</taxon>
        <taxon>Betaproteobacteria</taxon>
        <taxon>Burkholderiales</taxon>
        <taxon>Sphaerotilaceae</taxon>
        <taxon>Ideonella</taxon>
    </lineage>
</organism>
<evidence type="ECO:0000256" key="1">
    <source>
        <dbReference type="ARBA" id="ARBA00000085"/>
    </source>
</evidence>
<keyword evidence="4 8" id="KW-0418">Kinase</keyword>
<dbReference type="EC" id="2.7.13.3" evidence="2"/>
<name>A0ABN1KM58_9BURK</name>
<feature type="transmembrane region" description="Helical" evidence="6">
    <location>
        <begin position="400"/>
        <end position="417"/>
    </location>
</feature>
<evidence type="ECO:0000256" key="4">
    <source>
        <dbReference type="ARBA" id="ARBA00022777"/>
    </source>
</evidence>
<reference evidence="8 9" key="1">
    <citation type="journal article" date="2019" name="Int. J. Syst. Evol. Microbiol.">
        <title>The Global Catalogue of Microorganisms (GCM) 10K type strain sequencing project: providing services to taxonomists for standard genome sequencing and annotation.</title>
        <authorList>
            <consortium name="The Broad Institute Genomics Platform"/>
            <consortium name="The Broad Institute Genome Sequencing Center for Infectious Disease"/>
            <person name="Wu L."/>
            <person name="Ma J."/>
        </authorList>
    </citation>
    <scope>NUCLEOTIDE SEQUENCE [LARGE SCALE GENOMIC DNA]</scope>
    <source>
        <strain evidence="8 9">JCM 15503</strain>
    </source>
</reference>
<accession>A0ABN1KM58</accession>
<feature type="transmembrane region" description="Helical" evidence="6">
    <location>
        <begin position="374"/>
        <end position="394"/>
    </location>
</feature>
<dbReference type="PANTHER" id="PTHR24421">
    <property type="entry name" value="NITRATE/NITRITE SENSOR PROTEIN NARX-RELATED"/>
    <property type="match status" value="1"/>
</dbReference>
<evidence type="ECO:0000313" key="9">
    <source>
        <dbReference type="Proteomes" id="UP001500279"/>
    </source>
</evidence>
<keyword evidence="6" id="KW-0472">Membrane</keyword>
<dbReference type="SUPFAM" id="SSF55874">
    <property type="entry name" value="ATPase domain of HSP90 chaperone/DNA topoisomerase II/histidine kinase"/>
    <property type="match status" value="1"/>
</dbReference>
<dbReference type="InterPro" id="IPR005467">
    <property type="entry name" value="His_kinase_dom"/>
</dbReference>
<dbReference type="EMBL" id="BAAAEW010000052">
    <property type="protein sequence ID" value="GAA0770906.1"/>
    <property type="molecule type" value="Genomic_DNA"/>
</dbReference>
<protein>
    <recommendedName>
        <fullName evidence="2">histidine kinase</fullName>
        <ecNumber evidence="2">2.7.13.3</ecNumber>
    </recommendedName>
</protein>
<comment type="catalytic activity">
    <reaction evidence="1">
        <text>ATP + protein L-histidine = ADP + protein N-phospho-L-histidine.</text>
        <dbReference type="EC" id="2.7.13.3"/>
    </reaction>
</comment>
<dbReference type="InterPro" id="IPR050482">
    <property type="entry name" value="Sensor_HK_TwoCompSys"/>
</dbReference>
<sequence length="657" mass="72729">MIAVLLLLGGAVALLVMAVGAAPSPGPLRDAMQDKALLHREALPADLPADLPEAQFEGRERLLLQSLPPPDAAGWQPASLPALKQAPLGDSVAGSSLSVWWYRVQVVVPALPADGTGARTPMVLYVPRVSGGAVLLAQHGGELGGETVSAAPRWQLRWDGSAGWREQWNRPIWVDLGAQAPGTRLTLALGIVRAPERSHRLSRLYVGPRELLTRRLELRLLLQQAAPQVASLTFLALGLVALIYWLGRRGNRPYLLFALTSVAWTLRNLHYYVQFPTSDTSLEWFWWMSNASLSWVMVLMYMFAIRFDRRRHRGLERALVAFVVIATLLAMPGSPLRAVSQVHLVNAMVALGVGLTMGWLAWHDGGRDFRLITLALWVTNVFGLHDLLLVSGAITPESVYLLPFAMLLMFLAFLHAAQHRYSMAMDQVAQANTMLEQQLATREAELRTNHEKLRAVEREQALLLERQRLMRDMHDGLGSTLMSSLVLVEQGRLEAPAVALLLRECVDDLRLVIDSLEPIGHDLITLLALLRHRLGRRLEAAGLQLAWEVDDLPPLNWLYPPDALQILRAVQEVLTNVLKHAGAQHIRIATLQLGDRVEVLIEDDGCGFDTEEAPRGRGLRHLAQRAARLGGEVHIDSAPGRGTRVRLHLPLQRDLAA</sequence>
<proteinExistence type="predicted"/>
<evidence type="ECO:0000256" key="5">
    <source>
        <dbReference type="ARBA" id="ARBA00023012"/>
    </source>
</evidence>
<dbReference type="Pfam" id="PF07695">
    <property type="entry name" value="7TMR-DISM_7TM"/>
    <property type="match status" value="1"/>
</dbReference>
<dbReference type="PANTHER" id="PTHR24421:SF10">
    <property type="entry name" value="NITRATE_NITRITE SENSOR PROTEIN NARQ"/>
    <property type="match status" value="1"/>
</dbReference>
<dbReference type="InterPro" id="IPR011623">
    <property type="entry name" value="7TMR_DISM_rcpt_extracell_dom1"/>
</dbReference>
<keyword evidence="5" id="KW-0902">Two-component regulatory system</keyword>
<evidence type="ECO:0000256" key="2">
    <source>
        <dbReference type="ARBA" id="ARBA00012438"/>
    </source>
</evidence>
<dbReference type="GO" id="GO:0016301">
    <property type="term" value="F:kinase activity"/>
    <property type="evidence" value="ECO:0007669"/>
    <property type="project" value="UniProtKB-KW"/>
</dbReference>
<feature type="domain" description="Histidine kinase" evidence="7">
    <location>
        <begin position="468"/>
        <end position="653"/>
    </location>
</feature>
<evidence type="ECO:0000313" key="8">
    <source>
        <dbReference type="EMBL" id="GAA0770906.1"/>
    </source>
</evidence>
<dbReference type="PROSITE" id="PS50109">
    <property type="entry name" value="HIS_KIN"/>
    <property type="match status" value="1"/>
</dbReference>
<feature type="transmembrane region" description="Helical" evidence="6">
    <location>
        <begin position="254"/>
        <end position="272"/>
    </location>
</feature>
<evidence type="ECO:0000256" key="6">
    <source>
        <dbReference type="SAM" id="Phobius"/>
    </source>
</evidence>
<feature type="transmembrane region" description="Helical" evidence="6">
    <location>
        <begin position="342"/>
        <end position="362"/>
    </location>
</feature>
<comment type="caution">
    <text evidence="8">The sequence shown here is derived from an EMBL/GenBank/DDBJ whole genome shotgun (WGS) entry which is preliminary data.</text>
</comment>
<dbReference type="InterPro" id="IPR003594">
    <property type="entry name" value="HATPase_dom"/>
</dbReference>
<dbReference type="Pfam" id="PF02518">
    <property type="entry name" value="HATPase_c"/>
    <property type="match status" value="1"/>
</dbReference>
<keyword evidence="6" id="KW-1133">Transmembrane helix</keyword>